<dbReference type="AlphaFoldDB" id="A0A3M0MHV5"/>
<evidence type="ECO:0000256" key="7">
    <source>
        <dbReference type="SAM" id="Phobius"/>
    </source>
</evidence>
<evidence type="ECO:0000256" key="1">
    <source>
        <dbReference type="ARBA" id="ARBA00004141"/>
    </source>
</evidence>
<keyword evidence="5 7" id="KW-0472">Membrane</keyword>
<dbReference type="OrthoDB" id="9808200at2"/>
<protein>
    <submittedName>
        <fullName evidence="9">Cytochrome-c oxidase</fullName>
    </submittedName>
</protein>
<proteinExistence type="inferred from homology"/>
<evidence type="ECO:0000256" key="2">
    <source>
        <dbReference type="ARBA" id="ARBA00010581"/>
    </source>
</evidence>
<name>A0A3M0MHV5_9RHOB</name>
<dbReference type="EMBL" id="QOKZ01000001">
    <property type="protein sequence ID" value="RMC37316.1"/>
    <property type="molecule type" value="Genomic_DNA"/>
</dbReference>
<comment type="similarity">
    <text evidence="2 6">Belongs to the cytochrome c oxidase subunit 3 family.</text>
</comment>
<dbReference type="Proteomes" id="UP000273516">
    <property type="component" value="Unassembled WGS sequence"/>
</dbReference>
<keyword evidence="4 7" id="KW-1133">Transmembrane helix</keyword>
<dbReference type="InterPro" id="IPR000298">
    <property type="entry name" value="Cyt_c_oxidase-like_su3"/>
</dbReference>
<dbReference type="RefSeq" id="WP_122110411.1">
    <property type="nucleotide sequence ID" value="NZ_QOKZ01000001.1"/>
</dbReference>
<feature type="transmembrane region" description="Helical" evidence="7">
    <location>
        <begin position="194"/>
        <end position="216"/>
    </location>
</feature>
<dbReference type="GO" id="GO:0005886">
    <property type="term" value="C:plasma membrane"/>
    <property type="evidence" value="ECO:0007669"/>
    <property type="project" value="UniProtKB-SubCell"/>
</dbReference>
<evidence type="ECO:0000256" key="5">
    <source>
        <dbReference type="ARBA" id="ARBA00023136"/>
    </source>
</evidence>
<feature type="transmembrane region" description="Helical" evidence="7">
    <location>
        <begin position="50"/>
        <end position="73"/>
    </location>
</feature>
<accession>A0A3M0MHV5</accession>
<feature type="transmembrane region" description="Helical" evidence="7">
    <location>
        <begin position="166"/>
        <end position="182"/>
    </location>
</feature>
<keyword evidence="10" id="KW-1185">Reference proteome</keyword>
<sequence>MSIVLAFLALLVAAIGWWLAQQRLFSKPWLETGIQPMTMDSPATPPETLGLWIFLAVVGALFAMLGSAFVLQIDATPWQLVPLPRLVWVNTGVLVLSSVFLQIAAIAARHGEMRLLNLSLAAGGASTLVFLVGQITAWKVLTTSGHLLAGAPAASFFYLITGLHGLHILGGMVAMGIVWLRLAPGSRPKQAHAAVALCALYWHALLFIWIVLIALFTGWGNEVLALCRSVLR</sequence>
<feature type="domain" description="Heme-copper oxidase subunit III family profile" evidence="8">
    <location>
        <begin position="1"/>
        <end position="221"/>
    </location>
</feature>
<dbReference type="InterPro" id="IPR035973">
    <property type="entry name" value="Cyt_c_oxidase_su3-like_sf"/>
</dbReference>
<evidence type="ECO:0000259" key="8">
    <source>
        <dbReference type="PROSITE" id="PS50253"/>
    </source>
</evidence>
<dbReference type="GO" id="GO:0019646">
    <property type="term" value="P:aerobic electron transport chain"/>
    <property type="evidence" value="ECO:0007669"/>
    <property type="project" value="InterPro"/>
</dbReference>
<dbReference type="Gene3D" id="1.20.120.80">
    <property type="entry name" value="Cytochrome c oxidase, subunit III, four-helix bundle"/>
    <property type="match status" value="1"/>
</dbReference>
<evidence type="ECO:0000313" key="10">
    <source>
        <dbReference type="Proteomes" id="UP000273516"/>
    </source>
</evidence>
<dbReference type="PANTHER" id="PTHR11403">
    <property type="entry name" value="CYTOCHROME C OXIDASE SUBUNIT III"/>
    <property type="match status" value="1"/>
</dbReference>
<dbReference type="SUPFAM" id="SSF81452">
    <property type="entry name" value="Cytochrome c oxidase subunit III-like"/>
    <property type="match status" value="1"/>
</dbReference>
<dbReference type="PANTHER" id="PTHR11403:SF10">
    <property type="entry name" value="CYTOCHROME C OXIDASE"/>
    <property type="match status" value="1"/>
</dbReference>
<feature type="transmembrane region" description="Helical" evidence="7">
    <location>
        <begin position="85"/>
        <end position="108"/>
    </location>
</feature>
<evidence type="ECO:0000313" key="9">
    <source>
        <dbReference type="EMBL" id="RMC37316.1"/>
    </source>
</evidence>
<dbReference type="InterPro" id="IPR024791">
    <property type="entry name" value="Cyt_c/ubiquinol_Oxase_su3"/>
</dbReference>
<gene>
    <name evidence="9" type="ORF">C9E81_00730</name>
</gene>
<organism evidence="9 10">
    <name type="scientific">Paracoccus alkanivorans</name>
    <dbReference type="NCBI Taxonomy" id="2116655"/>
    <lineage>
        <taxon>Bacteria</taxon>
        <taxon>Pseudomonadati</taxon>
        <taxon>Pseudomonadota</taxon>
        <taxon>Alphaproteobacteria</taxon>
        <taxon>Rhodobacterales</taxon>
        <taxon>Paracoccaceae</taxon>
        <taxon>Paracoccus</taxon>
    </lineage>
</organism>
<evidence type="ECO:0000256" key="6">
    <source>
        <dbReference type="RuleBase" id="RU003376"/>
    </source>
</evidence>
<feature type="transmembrane region" description="Helical" evidence="7">
    <location>
        <begin position="114"/>
        <end position="133"/>
    </location>
</feature>
<dbReference type="Pfam" id="PF00510">
    <property type="entry name" value="COX3"/>
    <property type="match status" value="1"/>
</dbReference>
<dbReference type="GO" id="GO:0004129">
    <property type="term" value="F:cytochrome-c oxidase activity"/>
    <property type="evidence" value="ECO:0007669"/>
    <property type="project" value="InterPro"/>
</dbReference>
<evidence type="ECO:0000256" key="3">
    <source>
        <dbReference type="ARBA" id="ARBA00022692"/>
    </source>
</evidence>
<evidence type="ECO:0000256" key="4">
    <source>
        <dbReference type="ARBA" id="ARBA00022989"/>
    </source>
</evidence>
<dbReference type="PROSITE" id="PS50253">
    <property type="entry name" value="COX3"/>
    <property type="match status" value="1"/>
</dbReference>
<comment type="caution">
    <text evidence="9">The sequence shown here is derived from an EMBL/GenBank/DDBJ whole genome shotgun (WGS) entry which is preliminary data.</text>
</comment>
<comment type="subcellular location">
    <subcellularLocation>
        <location evidence="6">Cell membrane</location>
        <topology evidence="6">Multi-pass membrane protein</topology>
    </subcellularLocation>
    <subcellularLocation>
        <location evidence="1">Membrane</location>
        <topology evidence="1">Multi-pass membrane protein</topology>
    </subcellularLocation>
</comment>
<dbReference type="InterPro" id="IPR013833">
    <property type="entry name" value="Cyt_c_oxidase_su3_a-hlx"/>
</dbReference>
<reference evidence="9 10" key="1">
    <citation type="submission" date="2018-07" db="EMBL/GenBank/DDBJ databases">
        <authorList>
            <person name="Zhang Y."/>
            <person name="Wang L."/>
            <person name="Ma S."/>
        </authorList>
    </citation>
    <scope>NUCLEOTIDE SEQUENCE [LARGE SCALE GENOMIC DNA]</scope>
    <source>
        <strain evidence="9 10">4-2</strain>
    </source>
</reference>
<keyword evidence="3 6" id="KW-0812">Transmembrane</keyword>